<dbReference type="Pfam" id="PF02602">
    <property type="entry name" value="HEM4"/>
    <property type="match status" value="1"/>
</dbReference>
<dbReference type="OrthoDB" id="9787650at2"/>
<sequence>MKILVMRPERLGKDLVNNLNKIGIKSWHFSFFDFDISTSSMNLSNKCNELYQSNIIVLFSKRSIYYTNLYLKHNNLKWPDNVKYFTIGQSTALFLYKYVKKKYFSLKKKKIVRIY</sequence>
<dbReference type="Gene3D" id="3.40.50.10090">
    <property type="match status" value="2"/>
</dbReference>
<dbReference type="EMBL" id="CP013259">
    <property type="protein sequence ID" value="ANZ22764.1"/>
    <property type="molecule type" value="Genomic_DNA"/>
</dbReference>
<dbReference type="InterPro" id="IPR036108">
    <property type="entry name" value="4pyrrol_syn_uPrphyn_synt_sf"/>
</dbReference>
<dbReference type="RefSeq" id="WP_075433585.1">
    <property type="nucleotide sequence ID" value="NZ_CP013259.1"/>
</dbReference>
<feature type="domain" description="Tetrapyrrole biosynthesis uroporphyrinogen III synthase" evidence="1">
    <location>
        <begin position="14"/>
        <end position="99"/>
    </location>
</feature>
<dbReference type="GO" id="GO:0033014">
    <property type="term" value="P:tetrapyrrole biosynthetic process"/>
    <property type="evidence" value="ECO:0007669"/>
    <property type="project" value="InterPro"/>
</dbReference>
<evidence type="ECO:0000313" key="3">
    <source>
        <dbReference type="Proteomes" id="UP000093070"/>
    </source>
</evidence>
<evidence type="ECO:0000259" key="1">
    <source>
        <dbReference type="Pfam" id="PF02602"/>
    </source>
</evidence>
<dbReference type="InterPro" id="IPR003754">
    <property type="entry name" value="4pyrrol_synth_uPrphyn_synth"/>
</dbReference>
<dbReference type="STRING" id="118101.ATN01_02945"/>
<proteinExistence type="predicted"/>
<protein>
    <submittedName>
        <fullName evidence="2">Uroporphyrinogen-III synthase</fullName>
    </submittedName>
</protein>
<dbReference type="SUPFAM" id="SSF69618">
    <property type="entry name" value="HemD-like"/>
    <property type="match status" value="1"/>
</dbReference>
<organism evidence="2 3">
    <name type="scientific">Buchnera aphidicola subsp. Diuraphis noxia</name>
    <dbReference type="NCBI Taxonomy" id="118101"/>
    <lineage>
        <taxon>Bacteria</taxon>
        <taxon>Pseudomonadati</taxon>
        <taxon>Pseudomonadota</taxon>
        <taxon>Gammaproteobacteria</taxon>
        <taxon>Enterobacterales</taxon>
        <taxon>Erwiniaceae</taxon>
        <taxon>Buchnera</taxon>
    </lineage>
</organism>
<name>A0A1B2H968_BUCDN</name>
<dbReference type="AlphaFoldDB" id="A0A1B2H968"/>
<dbReference type="GO" id="GO:0004852">
    <property type="term" value="F:uroporphyrinogen-III synthase activity"/>
    <property type="evidence" value="ECO:0007669"/>
    <property type="project" value="InterPro"/>
</dbReference>
<evidence type="ECO:0000313" key="2">
    <source>
        <dbReference type="EMBL" id="ANZ22764.1"/>
    </source>
</evidence>
<reference evidence="2 3" key="1">
    <citation type="submission" date="2015-11" db="EMBL/GenBank/DDBJ databases">
        <title>The complete genome of Buchnera aphidicola from Diuraphis noxia biotype SAM.</title>
        <authorList>
            <person name="Burger N.F.V."/>
            <person name="Oberholster A.-M."/>
        </authorList>
    </citation>
    <scope>NUCLEOTIDE SEQUENCE [LARGE SCALE GENOMIC DNA]</scope>
    <source>
        <strain evidence="2">SAM</strain>
    </source>
</reference>
<dbReference type="Proteomes" id="UP000093070">
    <property type="component" value="Chromosome"/>
</dbReference>
<accession>A0A1B2H968</accession>
<gene>
    <name evidence="2" type="ORF">ATN01_02945</name>
</gene>